<dbReference type="AlphaFoldDB" id="A0ABD3ATY0"/>
<comment type="caution">
    <text evidence="1">The sequence shown here is derived from an EMBL/GenBank/DDBJ whole genome shotgun (WGS) entry which is preliminary data.</text>
</comment>
<evidence type="ECO:0000313" key="2">
    <source>
        <dbReference type="Proteomes" id="UP001630127"/>
    </source>
</evidence>
<keyword evidence="2" id="KW-1185">Reference proteome</keyword>
<name>A0ABD3ATY0_9GENT</name>
<evidence type="ECO:0000313" key="1">
    <source>
        <dbReference type="EMBL" id="KAL3534674.1"/>
    </source>
</evidence>
<protein>
    <submittedName>
        <fullName evidence="1">Uncharacterized protein</fullName>
    </submittedName>
</protein>
<proteinExistence type="predicted"/>
<sequence length="226" mass="26345">MSEYGRIRLRKQTKPFAKALSTLIFNLSSGSNENGNSSGETSLPALESSSSSESLATFRNVIAAENEAEIYTRLRNIESLHYYNLPPQNNPGDYERLVREHFDQAINVNHFREILDREYFELQVLERKGLLQDRLFNLMLGEENLDRIMELSPYKNIRQEAYNFLQDKVEPVSALRFAFQRNILDGNLTSFIQELNQNGRNSEIYREFRSHFTDEQFRRANGLPLP</sequence>
<reference evidence="1 2" key="1">
    <citation type="submission" date="2024-11" db="EMBL/GenBank/DDBJ databases">
        <title>A near-complete genome assembly of Cinchona calisaya.</title>
        <authorList>
            <person name="Lian D.C."/>
            <person name="Zhao X.W."/>
            <person name="Wei L."/>
        </authorList>
    </citation>
    <scope>NUCLEOTIDE SEQUENCE [LARGE SCALE GENOMIC DNA]</scope>
    <source>
        <tissue evidence="1">Nenye</tissue>
    </source>
</reference>
<dbReference type="Proteomes" id="UP001630127">
    <property type="component" value="Unassembled WGS sequence"/>
</dbReference>
<gene>
    <name evidence="1" type="ORF">ACH5RR_003135</name>
</gene>
<dbReference type="EMBL" id="JBJUIK010000002">
    <property type="protein sequence ID" value="KAL3534674.1"/>
    <property type="molecule type" value="Genomic_DNA"/>
</dbReference>
<organism evidence="1 2">
    <name type="scientific">Cinchona calisaya</name>
    <dbReference type="NCBI Taxonomy" id="153742"/>
    <lineage>
        <taxon>Eukaryota</taxon>
        <taxon>Viridiplantae</taxon>
        <taxon>Streptophyta</taxon>
        <taxon>Embryophyta</taxon>
        <taxon>Tracheophyta</taxon>
        <taxon>Spermatophyta</taxon>
        <taxon>Magnoliopsida</taxon>
        <taxon>eudicotyledons</taxon>
        <taxon>Gunneridae</taxon>
        <taxon>Pentapetalae</taxon>
        <taxon>asterids</taxon>
        <taxon>lamiids</taxon>
        <taxon>Gentianales</taxon>
        <taxon>Rubiaceae</taxon>
        <taxon>Cinchonoideae</taxon>
        <taxon>Cinchoneae</taxon>
        <taxon>Cinchona</taxon>
    </lineage>
</organism>
<accession>A0ABD3ATY0</accession>